<evidence type="ECO:0000313" key="1">
    <source>
        <dbReference type="EMBL" id="MDR6243942.1"/>
    </source>
</evidence>
<keyword evidence="2" id="KW-1185">Reference proteome</keyword>
<organism evidence="1 2">
    <name type="scientific">Paenibacillus hunanensis</name>
    <dbReference type="NCBI Taxonomy" id="539262"/>
    <lineage>
        <taxon>Bacteria</taxon>
        <taxon>Bacillati</taxon>
        <taxon>Bacillota</taxon>
        <taxon>Bacilli</taxon>
        <taxon>Bacillales</taxon>
        <taxon>Paenibacillaceae</taxon>
        <taxon>Paenibacillus</taxon>
    </lineage>
</organism>
<sequence length="183" mass="20857">MIIPVHVQWELDPTQLPYQQWFSTTGLRQQITNEHTSIEQAGDSMDANGCKPLSATHQSGSSKAFTSATGSTSYTSSTSINEHEVRLYIASRHPEQWDTIGSIWLPDDGSLDRVEQGSRFWLWEEEMLAVVTVIEYRMEGLTYPSWMCAVGDWDREAIPAIADFTADMMKPHRFLDKTSRPLW</sequence>
<accession>A0ABU1J018</accession>
<evidence type="ECO:0000313" key="2">
    <source>
        <dbReference type="Proteomes" id="UP001185028"/>
    </source>
</evidence>
<dbReference type="RefSeq" id="WP_188775915.1">
    <property type="nucleotide sequence ID" value="NZ_BMMB01000005.1"/>
</dbReference>
<name>A0ABU1J018_9BACL</name>
<proteinExistence type="predicted"/>
<dbReference type="EMBL" id="JAVDQH010000006">
    <property type="protein sequence ID" value="MDR6243942.1"/>
    <property type="molecule type" value="Genomic_DNA"/>
</dbReference>
<dbReference type="Proteomes" id="UP001185028">
    <property type="component" value="Unassembled WGS sequence"/>
</dbReference>
<reference evidence="1 2" key="1">
    <citation type="submission" date="2023-07" db="EMBL/GenBank/DDBJ databases">
        <title>Genomic Encyclopedia of Type Strains, Phase IV (KMG-IV): sequencing the most valuable type-strain genomes for metagenomic binning, comparative biology and taxonomic classification.</title>
        <authorList>
            <person name="Goeker M."/>
        </authorList>
    </citation>
    <scope>NUCLEOTIDE SEQUENCE [LARGE SCALE GENOMIC DNA]</scope>
    <source>
        <strain evidence="1 2">DSM 22170</strain>
    </source>
</reference>
<gene>
    <name evidence="1" type="ORF">JOC58_001835</name>
</gene>
<protein>
    <submittedName>
        <fullName evidence="1">Uncharacterized protein</fullName>
    </submittedName>
</protein>
<comment type="caution">
    <text evidence="1">The sequence shown here is derived from an EMBL/GenBank/DDBJ whole genome shotgun (WGS) entry which is preliminary data.</text>
</comment>